<dbReference type="Proteomes" id="UP000026962">
    <property type="component" value="Chromosome 5"/>
</dbReference>
<evidence type="ECO:0000256" key="1">
    <source>
        <dbReference type="ARBA" id="ARBA00004127"/>
    </source>
</evidence>
<evidence type="ECO:0000256" key="5">
    <source>
        <dbReference type="ARBA" id="ARBA00023136"/>
    </source>
</evidence>
<keyword evidence="5 8" id="KW-0472">Membrane</keyword>
<dbReference type="HOGENOM" id="CLU_062329_2_2_1"/>
<dbReference type="PANTHER" id="PTHR31769">
    <property type="entry name" value="OS07G0462200 PROTEIN-RELATED"/>
    <property type="match status" value="1"/>
</dbReference>
<dbReference type="AlphaFoldDB" id="A0A0E0L2Y7"/>
<proteinExistence type="inferred from homology"/>
<evidence type="ECO:0000256" key="8">
    <source>
        <dbReference type="SAM" id="Phobius"/>
    </source>
</evidence>
<organism evidence="9">
    <name type="scientific">Oryza punctata</name>
    <name type="common">Red rice</name>
    <dbReference type="NCBI Taxonomy" id="4537"/>
    <lineage>
        <taxon>Eukaryota</taxon>
        <taxon>Viridiplantae</taxon>
        <taxon>Streptophyta</taxon>
        <taxon>Embryophyta</taxon>
        <taxon>Tracheophyta</taxon>
        <taxon>Spermatophyta</taxon>
        <taxon>Magnoliopsida</taxon>
        <taxon>Liliopsida</taxon>
        <taxon>Poales</taxon>
        <taxon>Poaceae</taxon>
        <taxon>BOP clade</taxon>
        <taxon>Oryzoideae</taxon>
        <taxon>Oryzeae</taxon>
        <taxon>Oryzinae</taxon>
        <taxon>Oryza</taxon>
    </lineage>
</organism>
<comment type="similarity">
    <text evidence="6">Belongs to the DESIGUAL family.</text>
</comment>
<evidence type="ECO:0000313" key="9">
    <source>
        <dbReference type="EnsemblPlants" id="OPUNC05G15650.1"/>
    </source>
</evidence>
<sequence length="194" mass="19864">MAGKMDKKVVMVSAAVGSLGLLSAILGFSAEGTKITMTDVLLLGDECLYPQNPATALGVSAAVFLLLAQITVSAVGGCCGCCKSRSISSETKRIVVVVCAVMSWIAAGIAWVLFVMGAAGNGDGKRATWPDCYVLKDGIFAGAAVLALAATAFGITSYVMVSRQADEAPAEQRVAMGNPQFPPPPPPSHGPTAW</sequence>
<feature type="transmembrane region" description="Helical" evidence="8">
    <location>
        <begin position="94"/>
        <end position="119"/>
    </location>
</feature>
<feature type="transmembrane region" description="Helical" evidence="8">
    <location>
        <begin position="139"/>
        <end position="161"/>
    </location>
</feature>
<dbReference type="InterPro" id="IPR052222">
    <property type="entry name" value="DESIGUAL"/>
</dbReference>
<evidence type="ECO:0000256" key="6">
    <source>
        <dbReference type="ARBA" id="ARBA00029467"/>
    </source>
</evidence>
<keyword evidence="10" id="KW-1185">Reference proteome</keyword>
<reference evidence="9" key="1">
    <citation type="submission" date="2015-04" db="UniProtKB">
        <authorList>
            <consortium name="EnsemblPlants"/>
        </authorList>
    </citation>
    <scope>IDENTIFICATION</scope>
</reference>
<protein>
    <submittedName>
        <fullName evidence="9">Uncharacterized protein</fullName>
    </submittedName>
</protein>
<keyword evidence="2 8" id="KW-0812">Transmembrane</keyword>
<accession>A0A0E0L2Y7</accession>
<evidence type="ECO:0000256" key="4">
    <source>
        <dbReference type="ARBA" id="ARBA00022989"/>
    </source>
</evidence>
<dbReference type="eggNOG" id="ENOG502QT9I">
    <property type="taxonomic scope" value="Eukaryota"/>
</dbReference>
<dbReference type="Gramene" id="OPUNC05G15650.1">
    <property type="protein sequence ID" value="OPUNC05G15650.1"/>
    <property type="gene ID" value="OPUNC05G15650"/>
</dbReference>
<evidence type="ECO:0000313" key="10">
    <source>
        <dbReference type="Proteomes" id="UP000026962"/>
    </source>
</evidence>
<evidence type="ECO:0000256" key="2">
    <source>
        <dbReference type="ARBA" id="ARBA00022692"/>
    </source>
</evidence>
<dbReference type="STRING" id="4537.A0A0E0L2Y7"/>
<dbReference type="EnsemblPlants" id="OPUNC05G15650.1">
    <property type="protein sequence ID" value="OPUNC05G15650.1"/>
    <property type="gene ID" value="OPUNC05G15650"/>
</dbReference>
<reference evidence="9" key="2">
    <citation type="submission" date="2018-05" db="EMBL/GenBank/DDBJ databases">
        <title>OpunRS2 (Oryza punctata Reference Sequence Version 2).</title>
        <authorList>
            <person name="Zhang J."/>
            <person name="Kudrna D."/>
            <person name="Lee S."/>
            <person name="Talag J."/>
            <person name="Welchert J."/>
            <person name="Wing R.A."/>
        </authorList>
    </citation>
    <scope>NUCLEOTIDE SEQUENCE [LARGE SCALE GENOMIC DNA]</scope>
</reference>
<evidence type="ECO:0000256" key="3">
    <source>
        <dbReference type="ARBA" id="ARBA00022729"/>
    </source>
</evidence>
<name>A0A0E0L2Y7_ORYPU</name>
<keyword evidence="4 8" id="KW-1133">Transmembrane helix</keyword>
<feature type="region of interest" description="Disordered" evidence="7">
    <location>
        <begin position="175"/>
        <end position="194"/>
    </location>
</feature>
<dbReference type="InterPro" id="IPR009606">
    <property type="entry name" value="DEAL/Modifying_wall_lignin1/2"/>
</dbReference>
<dbReference type="GO" id="GO:0012505">
    <property type="term" value="C:endomembrane system"/>
    <property type="evidence" value="ECO:0007669"/>
    <property type="project" value="UniProtKB-SubCell"/>
</dbReference>
<keyword evidence="3" id="KW-0732">Signal</keyword>
<evidence type="ECO:0000256" key="7">
    <source>
        <dbReference type="SAM" id="MobiDB-lite"/>
    </source>
</evidence>
<feature type="transmembrane region" description="Helical" evidence="8">
    <location>
        <begin position="56"/>
        <end position="82"/>
    </location>
</feature>
<dbReference type="Pfam" id="PF06749">
    <property type="entry name" value="DUF1218"/>
    <property type="match status" value="1"/>
</dbReference>
<comment type="subcellular location">
    <subcellularLocation>
        <location evidence="1">Endomembrane system</location>
        <topology evidence="1">Multi-pass membrane protein</topology>
    </subcellularLocation>
</comment>
<feature type="compositionally biased region" description="Pro residues" evidence="7">
    <location>
        <begin position="180"/>
        <end position="194"/>
    </location>
</feature>
<dbReference type="OMA" id="TSWITFI"/>